<accession>A0A0D5NKR8</accession>
<dbReference type="InterPro" id="IPR024207">
    <property type="entry name" value="CotJB_dom"/>
</dbReference>
<evidence type="ECO:0000259" key="1">
    <source>
        <dbReference type="Pfam" id="PF12652"/>
    </source>
</evidence>
<evidence type="ECO:0000313" key="2">
    <source>
        <dbReference type="EMBL" id="AJY75944.1"/>
    </source>
</evidence>
<keyword evidence="3" id="KW-1185">Reference proteome</keyword>
<protein>
    <recommendedName>
        <fullName evidence="1">Protein CotJB domain-containing protein</fullName>
    </recommendedName>
</protein>
<dbReference type="Pfam" id="PF12652">
    <property type="entry name" value="CotJB"/>
    <property type="match status" value="1"/>
</dbReference>
<dbReference type="AlphaFoldDB" id="A0A0D5NKR8"/>
<reference evidence="3" key="2">
    <citation type="submission" date="2015-03" db="EMBL/GenBank/DDBJ databases">
        <title>Genome sequence of Paenibacillus beijingensis strain DSM 24997T.</title>
        <authorList>
            <person name="Kwak Y."/>
            <person name="Shin J.-H."/>
        </authorList>
    </citation>
    <scope>NUCLEOTIDE SEQUENCE [LARGE SCALE GENOMIC DNA]</scope>
    <source>
        <strain evidence="3">DSM 24997</strain>
    </source>
</reference>
<dbReference type="PATRIC" id="fig|1126833.4.peg.3736"/>
<gene>
    <name evidence="2" type="ORF">VN24_17035</name>
</gene>
<dbReference type="Proteomes" id="UP000032633">
    <property type="component" value="Chromosome"/>
</dbReference>
<dbReference type="KEGG" id="pbj:VN24_17035"/>
<reference evidence="2 3" key="1">
    <citation type="journal article" date="2015" name="J. Biotechnol.">
        <title>Complete genome sequence of Paenibacillus beijingensis 7188(T) (=DSM 24997(T)), a novel rhizobacterium from jujube garden soil.</title>
        <authorList>
            <person name="Kwak Y."/>
            <person name="Shin J.H."/>
        </authorList>
    </citation>
    <scope>NUCLEOTIDE SEQUENCE [LARGE SCALE GENOMIC DNA]</scope>
    <source>
        <strain evidence="2 3">DSM 24997</strain>
    </source>
</reference>
<sequence length="83" mass="9591">MSAIEQWFQYSYMTGLSELHEIDFALTELRIYLNRTPEDDMAIRQLKQLTEKREQIASKLASDCKSLQQAAVNEADVPPDSRI</sequence>
<name>A0A0D5NKR8_9BACL</name>
<dbReference type="EMBL" id="CP011058">
    <property type="protein sequence ID" value="AJY75944.1"/>
    <property type="molecule type" value="Genomic_DNA"/>
</dbReference>
<dbReference type="RefSeq" id="WP_045671372.1">
    <property type="nucleotide sequence ID" value="NZ_CP011058.1"/>
</dbReference>
<evidence type="ECO:0000313" key="3">
    <source>
        <dbReference type="Proteomes" id="UP000032633"/>
    </source>
</evidence>
<dbReference type="HOGENOM" id="CLU_2539358_0_0_9"/>
<organism evidence="2 3">
    <name type="scientific">Paenibacillus beijingensis</name>
    <dbReference type="NCBI Taxonomy" id="1126833"/>
    <lineage>
        <taxon>Bacteria</taxon>
        <taxon>Bacillati</taxon>
        <taxon>Bacillota</taxon>
        <taxon>Bacilli</taxon>
        <taxon>Bacillales</taxon>
        <taxon>Paenibacillaceae</taxon>
        <taxon>Paenibacillus</taxon>
    </lineage>
</organism>
<feature type="domain" description="Protein CotJB" evidence="1">
    <location>
        <begin position="16"/>
        <end position="75"/>
    </location>
</feature>
<proteinExistence type="predicted"/>